<dbReference type="InterPro" id="IPR001283">
    <property type="entry name" value="CRISP-related"/>
</dbReference>
<protein>
    <recommendedName>
        <fullName evidence="2">SCP domain-containing protein</fullName>
    </recommendedName>
</protein>
<dbReference type="InterPro" id="IPR018244">
    <property type="entry name" value="Allrgn_V5/Tpx1_CS"/>
</dbReference>
<reference evidence="3" key="3">
    <citation type="submission" date="2025-08" db="UniProtKB">
        <authorList>
            <consortium name="Ensembl"/>
        </authorList>
    </citation>
    <scope>IDENTIFICATION</scope>
</reference>
<dbReference type="GeneTree" id="ENSGT00940000170525"/>
<evidence type="ECO:0000259" key="2">
    <source>
        <dbReference type="SMART" id="SM00198"/>
    </source>
</evidence>
<name>F6Y5S1_CIOIN</name>
<dbReference type="InParanoid" id="F6Y5S1"/>
<dbReference type="Ensembl" id="ENSCINT00000007959.3">
    <property type="protein sequence ID" value="ENSCINP00000007959.3"/>
    <property type="gene ID" value="ENSCING00000003863.3"/>
</dbReference>
<dbReference type="PRINTS" id="PR00838">
    <property type="entry name" value="V5ALLERGEN"/>
</dbReference>
<dbReference type="PANTHER" id="PTHR10334">
    <property type="entry name" value="CYSTEINE-RICH SECRETORY PROTEIN-RELATED"/>
    <property type="match status" value="1"/>
</dbReference>
<keyword evidence="4" id="KW-1185">Reference proteome</keyword>
<dbReference type="Gene3D" id="3.40.33.10">
    <property type="entry name" value="CAP"/>
    <property type="match status" value="1"/>
</dbReference>
<dbReference type="AlphaFoldDB" id="F6Y5S1"/>
<accession>F6Y5S1</accession>
<feature type="domain" description="SCP" evidence="2">
    <location>
        <begin position="110"/>
        <end position="272"/>
    </location>
</feature>
<proteinExistence type="inferred from homology"/>
<dbReference type="SUPFAM" id="SSF55797">
    <property type="entry name" value="PR-1-like"/>
    <property type="match status" value="1"/>
</dbReference>
<dbReference type="PRINTS" id="PR00837">
    <property type="entry name" value="V5TPXLIKE"/>
</dbReference>
<evidence type="ECO:0000313" key="3">
    <source>
        <dbReference type="Ensembl" id="ENSCINP00000007959.3"/>
    </source>
</evidence>
<dbReference type="Pfam" id="PF00188">
    <property type="entry name" value="CAP"/>
    <property type="match status" value="1"/>
</dbReference>
<comment type="similarity">
    <text evidence="1">Belongs to the CRISP family.</text>
</comment>
<evidence type="ECO:0000313" key="4">
    <source>
        <dbReference type="Proteomes" id="UP000008144"/>
    </source>
</evidence>
<dbReference type="Proteomes" id="UP000008144">
    <property type="component" value="Chromosome 12"/>
</dbReference>
<reference evidence="3" key="2">
    <citation type="journal article" date="2008" name="Genome Biol.">
        <title>Improved genome assembly and evidence-based global gene model set for the chordate Ciona intestinalis: new insight into intron and operon populations.</title>
        <authorList>
            <person name="Satou Y."/>
            <person name="Mineta K."/>
            <person name="Ogasawara M."/>
            <person name="Sasakura Y."/>
            <person name="Shoguchi E."/>
            <person name="Ueno K."/>
            <person name="Yamada L."/>
            <person name="Matsumoto J."/>
            <person name="Wasserscheid J."/>
            <person name="Dewar K."/>
            <person name="Wiley G.B."/>
            <person name="Macmil S.L."/>
            <person name="Roe B.A."/>
            <person name="Zeller R.W."/>
            <person name="Hastings K.E."/>
            <person name="Lemaire P."/>
            <person name="Lindquist E."/>
            <person name="Endo T."/>
            <person name="Hotta K."/>
            <person name="Inaba K."/>
        </authorList>
    </citation>
    <scope>NUCLEOTIDE SEQUENCE [LARGE SCALE GENOMIC DNA]</scope>
    <source>
        <strain evidence="3">wild type</strain>
    </source>
</reference>
<dbReference type="InterPro" id="IPR002413">
    <property type="entry name" value="V5_allergen-like"/>
</dbReference>
<dbReference type="InterPro" id="IPR014044">
    <property type="entry name" value="CAP_dom"/>
</dbReference>
<dbReference type="SMART" id="SM00198">
    <property type="entry name" value="SCP"/>
    <property type="match status" value="1"/>
</dbReference>
<organism evidence="3 4">
    <name type="scientific">Ciona intestinalis</name>
    <name type="common">Transparent sea squirt</name>
    <name type="synonym">Ascidia intestinalis</name>
    <dbReference type="NCBI Taxonomy" id="7719"/>
    <lineage>
        <taxon>Eukaryota</taxon>
        <taxon>Metazoa</taxon>
        <taxon>Chordata</taxon>
        <taxon>Tunicata</taxon>
        <taxon>Ascidiacea</taxon>
        <taxon>Phlebobranchia</taxon>
        <taxon>Cionidae</taxon>
        <taxon>Ciona</taxon>
    </lineage>
</organism>
<evidence type="ECO:0000256" key="1">
    <source>
        <dbReference type="ARBA" id="ARBA00009923"/>
    </source>
</evidence>
<dbReference type="PROSITE" id="PS01009">
    <property type="entry name" value="CRISP_1"/>
    <property type="match status" value="1"/>
</dbReference>
<dbReference type="GO" id="GO:0005615">
    <property type="term" value="C:extracellular space"/>
    <property type="evidence" value="ECO:0000318"/>
    <property type="project" value="GO_Central"/>
</dbReference>
<dbReference type="InterPro" id="IPR035940">
    <property type="entry name" value="CAP_sf"/>
</dbReference>
<dbReference type="HOGENOM" id="CLU_727525_0_0_1"/>
<sequence length="380" mass="42515">MKITDQPCSRGWFFDFLLYGSLVQTPNSVFLLVSTRDYQPIGSRVHRTASCCGYQRDVNYFYGSTNNAVQVTIPPTVYTVFPQPITTTTTQIPFTTQTYLPTVTSSALTSEQQACLDHHNFYRALHNASPLQWDNDLFVTAQRWARYLIGVAAENPLRPTSGQTTSNWPHSDKGTQYRQVGVGENIAWDMSITRRPIQESILRWYLEIFDYDRTNPLSRDRTRPTGHFSQMLWRATTKVACATAYRTVYRHGTSYIASYNIAHYYPLGNIYYPGNSRPYAAFESNVRPLIAGACRSPDYCARDSGCVGFSASSSCVCSGGYFGGLGGNPQCSGQGGCAVKCAPPTEGRTLPYNWVSECRGESMCRCSYQVVNNRYGAICE</sequence>
<reference evidence="3" key="4">
    <citation type="submission" date="2025-09" db="UniProtKB">
        <authorList>
            <consortium name="Ensembl"/>
        </authorList>
    </citation>
    <scope>IDENTIFICATION</scope>
</reference>
<reference evidence="4" key="1">
    <citation type="journal article" date="2002" name="Science">
        <title>The draft genome of Ciona intestinalis: insights into chordate and vertebrate origins.</title>
        <authorList>
            <person name="Dehal P."/>
            <person name="Satou Y."/>
            <person name="Campbell R.K."/>
            <person name="Chapman J."/>
            <person name="Degnan B."/>
            <person name="De Tomaso A."/>
            <person name="Davidson B."/>
            <person name="Di Gregorio A."/>
            <person name="Gelpke M."/>
            <person name="Goodstein D.M."/>
            <person name="Harafuji N."/>
            <person name="Hastings K.E."/>
            <person name="Ho I."/>
            <person name="Hotta K."/>
            <person name="Huang W."/>
            <person name="Kawashima T."/>
            <person name="Lemaire P."/>
            <person name="Martinez D."/>
            <person name="Meinertzhagen I.A."/>
            <person name="Necula S."/>
            <person name="Nonaka M."/>
            <person name="Putnam N."/>
            <person name="Rash S."/>
            <person name="Saiga H."/>
            <person name="Satake M."/>
            <person name="Terry A."/>
            <person name="Yamada L."/>
            <person name="Wang H.G."/>
            <person name="Awazu S."/>
            <person name="Azumi K."/>
            <person name="Boore J."/>
            <person name="Branno M."/>
            <person name="Chin-Bow S."/>
            <person name="DeSantis R."/>
            <person name="Doyle S."/>
            <person name="Francino P."/>
            <person name="Keys D.N."/>
            <person name="Haga S."/>
            <person name="Hayashi H."/>
            <person name="Hino K."/>
            <person name="Imai K.S."/>
            <person name="Inaba K."/>
            <person name="Kano S."/>
            <person name="Kobayashi K."/>
            <person name="Kobayashi M."/>
            <person name="Lee B.I."/>
            <person name="Makabe K.W."/>
            <person name="Manohar C."/>
            <person name="Matassi G."/>
            <person name="Medina M."/>
            <person name="Mochizuki Y."/>
            <person name="Mount S."/>
            <person name="Morishita T."/>
            <person name="Miura S."/>
            <person name="Nakayama A."/>
            <person name="Nishizaka S."/>
            <person name="Nomoto H."/>
            <person name="Ohta F."/>
            <person name="Oishi K."/>
            <person name="Rigoutsos I."/>
            <person name="Sano M."/>
            <person name="Sasaki A."/>
            <person name="Sasakura Y."/>
            <person name="Shoguchi E."/>
            <person name="Shin-i T."/>
            <person name="Spagnuolo A."/>
            <person name="Stainier D."/>
            <person name="Suzuki M.M."/>
            <person name="Tassy O."/>
            <person name="Takatori N."/>
            <person name="Tokuoka M."/>
            <person name="Yagi K."/>
            <person name="Yoshizaki F."/>
            <person name="Wada S."/>
            <person name="Zhang C."/>
            <person name="Hyatt P.D."/>
            <person name="Larimer F."/>
            <person name="Detter C."/>
            <person name="Doggett N."/>
            <person name="Glavina T."/>
            <person name="Hawkins T."/>
            <person name="Richardson P."/>
            <person name="Lucas S."/>
            <person name="Kohara Y."/>
            <person name="Levine M."/>
            <person name="Satoh N."/>
            <person name="Rokhsar D.S."/>
        </authorList>
    </citation>
    <scope>NUCLEOTIDE SEQUENCE [LARGE SCALE GENOMIC DNA]</scope>
</reference>
<dbReference type="EMBL" id="EAAA01000999">
    <property type="status" value="NOT_ANNOTATED_CDS"/>
    <property type="molecule type" value="Genomic_DNA"/>
</dbReference>